<dbReference type="Proteomes" id="UP000291116">
    <property type="component" value="Unassembled WGS sequence"/>
</dbReference>
<reference evidence="2 3" key="1">
    <citation type="submission" date="2019-01" db="EMBL/GenBank/DDBJ databases">
        <authorList>
            <person name="Ferrante I. M."/>
        </authorList>
    </citation>
    <scope>NUCLEOTIDE SEQUENCE [LARGE SCALE GENOMIC DNA]</scope>
    <source>
        <strain evidence="2 3">B856</strain>
    </source>
</reference>
<protein>
    <submittedName>
        <fullName evidence="2">Uncharacterized protein</fullName>
    </submittedName>
</protein>
<evidence type="ECO:0000313" key="3">
    <source>
        <dbReference type="Proteomes" id="UP000291116"/>
    </source>
</evidence>
<name>A0A448YWK2_9STRA</name>
<keyword evidence="3" id="KW-1185">Reference proteome</keyword>
<evidence type="ECO:0000256" key="1">
    <source>
        <dbReference type="SAM" id="MobiDB-lite"/>
    </source>
</evidence>
<feature type="region of interest" description="Disordered" evidence="1">
    <location>
        <begin position="28"/>
        <end position="63"/>
    </location>
</feature>
<gene>
    <name evidence="2" type="ORF">PSNMU_V1.4_AUG-EV-PASAV3_0008560</name>
</gene>
<evidence type="ECO:0000313" key="2">
    <source>
        <dbReference type="EMBL" id="VEU34160.1"/>
    </source>
</evidence>
<dbReference type="EMBL" id="CAACVS010000020">
    <property type="protein sequence ID" value="VEU34160.1"/>
    <property type="molecule type" value="Genomic_DNA"/>
</dbReference>
<sequence>MSRIEEQCTSQAPLDYLGLVEKQRRLLKDVSSTPTISKDSNSGSTAEKNPCKPDAAKSNVASIPATTETEWISNWRFERVPSSKTETEWISNWRFERVPSSKKTQDFVVDSDVQVKKTKSSKIFDSSPSESQEGGIFYFQRICSRNESHKTKTAHDSYTRVSESSSDCAVTTNGDQQLPNFFEVNVDGDDLFADLEAVADSKDDSEISFDDLMDIDVEDGASTEHIQNYNGHPYSDSIYDVDGFLNATVDNLRNASLEDDEDINMMSCDDTASNNMNTYLSPVTSKASLSSTLPFGSLDSPTCVAQDMALSPIFSSSLSMPSASTRPAFQQMRKIMTKQLMDINNGSMPRSLHKDSLLPCAEGMDQMYLDTLQKLSISMARSNRTRKSLSIPLQTMQDGNDSHGLQRQQDYNNREYTRVNQVLKSVQTSSRHVDTCLQSVRMMSR</sequence>
<accession>A0A448YWK2</accession>
<dbReference type="AlphaFoldDB" id="A0A448YWK2"/>
<organism evidence="2 3">
    <name type="scientific">Pseudo-nitzschia multistriata</name>
    <dbReference type="NCBI Taxonomy" id="183589"/>
    <lineage>
        <taxon>Eukaryota</taxon>
        <taxon>Sar</taxon>
        <taxon>Stramenopiles</taxon>
        <taxon>Ochrophyta</taxon>
        <taxon>Bacillariophyta</taxon>
        <taxon>Bacillariophyceae</taxon>
        <taxon>Bacillariophycidae</taxon>
        <taxon>Bacillariales</taxon>
        <taxon>Bacillariaceae</taxon>
        <taxon>Pseudo-nitzschia</taxon>
    </lineage>
</organism>
<proteinExistence type="predicted"/>
<dbReference type="OrthoDB" id="56182at2759"/>
<feature type="compositionally biased region" description="Polar residues" evidence="1">
    <location>
        <begin position="30"/>
        <end position="47"/>
    </location>
</feature>